<evidence type="ECO:0000256" key="1">
    <source>
        <dbReference type="SAM" id="MobiDB-lite"/>
    </source>
</evidence>
<keyword evidence="2" id="KW-0812">Transmembrane</keyword>
<dbReference type="AlphaFoldDB" id="A0AA41Q8Q8"/>
<keyword evidence="2" id="KW-0472">Membrane</keyword>
<organism evidence="3 4">
    <name type="scientific">Yinghuangia soli</name>
    <dbReference type="NCBI Taxonomy" id="2908204"/>
    <lineage>
        <taxon>Bacteria</taxon>
        <taxon>Bacillati</taxon>
        <taxon>Actinomycetota</taxon>
        <taxon>Actinomycetes</taxon>
        <taxon>Kitasatosporales</taxon>
        <taxon>Streptomycetaceae</taxon>
        <taxon>Yinghuangia</taxon>
    </lineage>
</organism>
<dbReference type="Proteomes" id="UP001165378">
    <property type="component" value="Unassembled WGS sequence"/>
</dbReference>
<evidence type="ECO:0000313" key="3">
    <source>
        <dbReference type="EMBL" id="MCF2533513.1"/>
    </source>
</evidence>
<reference evidence="3" key="1">
    <citation type="submission" date="2022-01" db="EMBL/GenBank/DDBJ databases">
        <title>Genome-Based Taxonomic Classification of the Phylum Actinobacteria.</title>
        <authorList>
            <person name="Gao Y."/>
        </authorList>
    </citation>
    <scope>NUCLEOTIDE SEQUENCE</scope>
    <source>
        <strain evidence="3">KLBMP 8922</strain>
    </source>
</reference>
<keyword evidence="4" id="KW-1185">Reference proteome</keyword>
<feature type="compositionally biased region" description="Pro residues" evidence="1">
    <location>
        <begin position="1"/>
        <end position="14"/>
    </location>
</feature>
<dbReference type="RefSeq" id="WP_235058285.1">
    <property type="nucleotide sequence ID" value="NZ_JAKFHA010000050.1"/>
</dbReference>
<feature type="transmembrane region" description="Helical" evidence="2">
    <location>
        <begin position="31"/>
        <end position="52"/>
    </location>
</feature>
<keyword evidence="2" id="KW-1133">Transmembrane helix</keyword>
<sequence length="214" mass="22231">MSHEPPAAPGPPPDAAEDAGLRSRTRRHGGLVAVLGIAGAVALVLGLVALIGRATETDAEAPKLVLPPAAAGLVRMDETVDMAQVRGRLDDRGAAAAYGRAGAARADVIVVVAADRRSGAAAGKLDRFYAELRSSEARVDPAQFRRADPGPGRGVLQCHPVVYPVQNLTLDMCVWADEHTVGSVVALPGADNVGSIDELARLTRDMRVDLAAVR</sequence>
<evidence type="ECO:0000256" key="2">
    <source>
        <dbReference type="SAM" id="Phobius"/>
    </source>
</evidence>
<protein>
    <submittedName>
        <fullName evidence="3">Uncharacterized protein</fullName>
    </submittedName>
</protein>
<evidence type="ECO:0000313" key="4">
    <source>
        <dbReference type="Proteomes" id="UP001165378"/>
    </source>
</evidence>
<accession>A0AA41Q8Q8</accession>
<name>A0AA41Q8Q8_9ACTN</name>
<proteinExistence type="predicted"/>
<comment type="caution">
    <text evidence="3">The sequence shown here is derived from an EMBL/GenBank/DDBJ whole genome shotgun (WGS) entry which is preliminary data.</text>
</comment>
<gene>
    <name evidence="3" type="ORF">LZ495_40720</name>
</gene>
<dbReference type="EMBL" id="JAKFHA010000050">
    <property type="protein sequence ID" value="MCF2533513.1"/>
    <property type="molecule type" value="Genomic_DNA"/>
</dbReference>
<feature type="region of interest" description="Disordered" evidence="1">
    <location>
        <begin position="1"/>
        <end position="22"/>
    </location>
</feature>